<evidence type="ECO:0000313" key="5">
    <source>
        <dbReference type="Proteomes" id="UP000177202"/>
    </source>
</evidence>
<dbReference type="PANTHER" id="PTHR38439:SF3">
    <property type="entry name" value="COPPER-RESISTANT CUPROPROTEIN COPI"/>
    <property type="match status" value="1"/>
</dbReference>
<dbReference type="SUPFAM" id="SSF49503">
    <property type="entry name" value="Cupredoxins"/>
    <property type="match status" value="1"/>
</dbReference>
<name>A0A1G2UKV4_9BACT</name>
<evidence type="ECO:0000256" key="1">
    <source>
        <dbReference type="ARBA" id="ARBA00022723"/>
    </source>
</evidence>
<evidence type="ECO:0000259" key="3">
    <source>
        <dbReference type="Pfam" id="PF13473"/>
    </source>
</evidence>
<proteinExistence type="predicted"/>
<dbReference type="GO" id="GO:0046872">
    <property type="term" value="F:metal ion binding"/>
    <property type="evidence" value="ECO:0007669"/>
    <property type="project" value="UniProtKB-KW"/>
</dbReference>
<dbReference type="InterPro" id="IPR033138">
    <property type="entry name" value="Cu_oxidase_CS"/>
</dbReference>
<evidence type="ECO:0000313" key="4">
    <source>
        <dbReference type="EMBL" id="OHB10015.1"/>
    </source>
</evidence>
<protein>
    <recommendedName>
        <fullName evidence="3">EfeO-type cupredoxin-like domain-containing protein</fullName>
    </recommendedName>
</protein>
<organism evidence="4 5">
    <name type="scientific">Candidatus Zambryskibacteria bacterium RIFCSPLOWO2_02_FULL_44_12b</name>
    <dbReference type="NCBI Taxonomy" id="1802772"/>
    <lineage>
        <taxon>Bacteria</taxon>
        <taxon>Candidatus Zambryskiibacteriota</taxon>
    </lineage>
</organism>
<comment type="caution">
    <text evidence="4">The sequence shown here is derived from an EMBL/GenBank/DDBJ whole genome shotgun (WGS) entry which is preliminary data.</text>
</comment>
<dbReference type="Gene3D" id="2.60.40.420">
    <property type="entry name" value="Cupredoxins - blue copper proteins"/>
    <property type="match status" value="1"/>
</dbReference>
<dbReference type="Proteomes" id="UP000177202">
    <property type="component" value="Unassembled WGS sequence"/>
</dbReference>
<dbReference type="EMBL" id="MHWP01000023">
    <property type="protein sequence ID" value="OHB10015.1"/>
    <property type="molecule type" value="Genomic_DNA"/>
</dbReference>
<keyword evidence="1" id="KW-0479">Metal-binding</keyword>
<reference evidence="4 5" key="1">
    <citation type="journal article" date="2016" name="Nat. Commun.">
        <title>Thousands of microbial genomes shed light on interconnected biogeochemical processes in an aquifer system.</title>
        <authorList>
            <person name="Anantharaman K."/>
            <person name="Brown C.T."/>
            <person name="Hug L.A."/>
            <person name="Sharon I."/>
            <person name="Castelle C.J."/>
            <person name="Probst A.J."/>
            <person name="Thomas B.C."/>
            <person name="Singh A."/>
            <person name="Wilkins M.J."/>
            <person name="Karaoz U."/>
            <person name="Brodie E.L."/>
            <person name="Williams K.H."/>
            <person name="Hubbard S.S."/>
            <person name="Banfield J.F."/>
        </authorList>
    </citation>
    <scope>NUCLEOTIDE SEQUENCE [LARGE SCALE GENOMIC DNA]</scope>
</reference>
<evidence type="ECO:0000256" key="2">
    <source>
        <dbReference type="ARBA" id="ARBA00023008"/>
    </source>
</evidence>
<feature type="domain" description="EfeO-type cupredoxin-like" evidence="3">
    <location>
        <begin position="43"/>
        <end position="126"/>
    </location>
</feature>
<dbReference type="InterPro" id="IPR028096">
    <property type="entry name" value="EfeO_Cupredoxin"/>
</dbReference>
<accession>A0A1G2UKV4</accession>
<gene>
    <name evidence="4" type="ORF">A3H60_02875</name>
</gene>
<dbReference type="Pfam" id="PF13473">
    <property type="entry name" value="Cupredoxin_1"/>
    <property type="match status" value="1"/>
</dbReference>
<dbReference type="InterPro" id="IPR008972">
    <property type="entry name" value="Cupredoxin"/>
</dbReference>
<dbReference type="InterPro" id="IPR050845">
    <property type="entry name" value="Cu-binding_ET"/>
</dbReference>
<dbReference type="PANTHER" id="PTHR38439">
    <property type="entry name" value="AURACYANIN-B"/>
    <property type="match status" value="1"/>
</dbReference>
<sequence>MNNKLALSVVIVLILGGFLFFMNRGEAPTEIEEVRETNTTTVSVKEFTIDAAPYSFTPNTISVNLGDTVKITLKNTKGTHDLKIDEFGVATRTLNVGEEQTITFVADKSGTFEYYCSIGNHRAMGMVGALTVR</sequence>
<dbReference type="PROSITE" id="PS00079">
    <property type="entry name" value="MULTICOPPER_OXIDASE1"/>
    <property type="match status" value="1"/>
</dbReference>
<dbReference type="STRING" id="1802772.A3H60_02875"/>
<keyword evidence="2" id="KW-0186">Copper</keyword>
<dbReference type="AlphaFoldDB" id="A0A1G2UKV4"/>